<dbReference type="Gene3D" id="1.10.1470.10">
    <property type="entry name" value="YjbJ"/>
    <property type="match status" value="1"/>
</dbReference>
<accession>A0ABW3FHX8</accession>
<dbReference type="RefSeq" id="WP_377212353.1">
    <property type="nucleotide sequence ID" value="NZ_JBHTJV010000006.1"/>
</dbReference>
<gene>
    <name evidence="1" type="ORF">ACFQ14_08730</name>
</gene>
<dbReference type="EMBL" id="JBHTJV010000006">
    <property type="protein sequence ID" value="MFD0916490.1"/>
    <property type="molecule type" value="Genomic_DNA"/>
</dbReference>
<evidence type="ECO:0000313" key="1">
    <source>
        <dbReference type="EMBL" id="MFD0916490.1"/>
    </source>
</evidence>
<sequence length="75" mass="8999">MQFEEFEVAWPELIEEAAERWRRLTRLDIQAVQSDMDQLIDSVAERYGKRRSEAEKEVYEWIVRQRSPAKKRASG</sequence>
<dbReference type="InterPro" id="IPR036629">
    <property type="entry name" value="YjbJ_sf"/>
</dbReference>
<evidence type="ECO:0000313" key="2">
    <source>
        <dbReference type="Proteomes" id="UP001597101"/>
    </source>
</evidence>
<protein>
    <submittedName>
        <fullName evidence="1">CsbD family protein</fullName>
    </submittedName>
</protein>
<name>A0ABW3FHX8_9HYPH</name>
<proteinExistence type="predicted"/>
<reference evidence="2" key="1">
    <citation type="journal article" date="2019" name="Int. J. Syst. Evol. Microbiol.">
        <title>The Global Catalogue of Microorganisms (GCM) 10K type strain sequencing project: providing services to taxonomists for standard genome sequencing and annotation.</title>
        <authorList>
            <consortium name="The Broad Institute Genomics Platform"/>
            <consortium name="The Broad Institute Genome Sequencing Center for Infectious Disease"/>
            <person name="Wu L."/>
            <person name="Ma J."/>
        </authorList>
    </citation>
    <scope>NUCLEOTIDE SEQUENCE [LARGE SCALE GENOMIC DNA]</scope>
    <source>
        <strain evidence="2">CCUG 60023</strain>
    </source>
</reference>
<keyword evidence="2" id="KW-1185">Reference proteome</keyword>
<comment type="caution">
    <text evidence="1">The sequence shown here is derived from an EMBL/GenBank/DDBJ whole genome shotgun (WGS) entry which is preliminary data.</text>
</comment>
<organism evidence="1 2">
    <name type="scientific">Pseudahrensia aquimaris</name>
    <dbReference type="NCBI Taxonomy" id="744461"/>
    <lineage>
        <taxon>Bacteria</taxon>
        <taxon>Pseudomonadati</taxon>
        <taxon>Pseudomonadota</taxon>
        <taxon>Alphaproteobacteria</taxon>
        <taxon>Hyphomicrobiales</taxon>
        <taxon>Ahrensiaceae</taxon>
        <taxon>Pseudahrensia</taxon>
    </lineage>
</organism>
<dbReference type="SUPFAM" id="SSF69047">
    <property type="entry name" value="Hypothetical protein YjbJ"/>
    <property type="match status" value="1"/>
</dbReference>
<dbReference type="Proteomes" id="UP001597101">
    <property type="component" value="Unassembled WGS sequence"/>
</dbReference>